<name>U9U130_RHIID</name>
<gene>
    <name evidence="1" type="ORF">GLOINDRAFT_27289</name>
</gene>
<proteinExistence type="predicted"/>
<evidence type="ECO:0000313" key="1">
    <source>
        <dbReference type="EMBL" id="ESA12313.1"/>
    </source>
</evidence>
<dbReference type="EMBL" id="KI285067">
    <property type="protein sequence ID" value="ESA12313.1"/>
    <property type="molecule type" value="Genomic_DNA"/>
</dbReference>
<reference evidence="1" key="1">
    <citation type="submission" date="2013-07" db="EMBL/GenBank/DDBJ databases">
        <title>The genome of an arbuscular mycorrhizal fungus provides insights into the evolution of the oldest plant symbiosis.</title>
        <authorList>
            <consortium name="DOE Joint Genome Institute"/>
            <person name="Tisserant E."/>
            <person name="Malbreil M."/>
            <person name="Kuo A."/>
            <person name="Kohler A."/>
            <person name="Symeonidi A."/>
            <person name="Balestrini R."/>
            <person name="Charron P."/>
            <person name="Duensing N."/>
            <person name="Frei-dit-Frey N."/>
            <person name="Gianinazzi-Pearson V."/>
            <person name="Gilbert B."/>
            <person name="Handa Y."/>
            <person name="Hijri M."/>
            <person name="Kaul R."/>
            <person name="Kawaguchi M."/>
            <person name="Krajinski F."/>
            <person name="Lammers P."/>
            <person name="Lapierre D."/>
            <person name="Masclaux F.G."/>
            <person name="Murat C."/>
            <person name="Morin E."/>
            <person name="Ndikumana S."/>
            <person name="Pagni M."/>
            <person name="Petitpierre D."/>
            <person name="Requena N."/>
            <person name="Rosikiewicz P."/>
            <person name="Riley R."/>
            <person name="Saito K."/>
            <person name="San Clemente H."/>
            <person name="Shapiro H."/>
            <person name="van Tuinen D."/>
            <person name="Becard G."/>
            <person name="Bonfante P."/>
            <person name="Paszkowski U."/>
            <person name="Shachar-Hill Y."/>
            <person name="Young J.P."/>
            <person name="Sanders I.R."/>
            <person name="Henrissat B."/>
            <person name="Rensing S.A."/>
            <person name="Grigoriev I.V."/>
            <person name="Corradi N."/>
            <person name="Roux C."/>
            <person name="Martin F."/>
        </authorList>
    </citation>
    <scope>NUCLEOTIDE SEQUENCE</scope>
    <source>
        <strain evidence="1">DAOM 197198</strain>
    </source>
</reference>
<dbReference type="HOGENOM" id="CLU_000288_7_27_1"/>
<protein>
    <submittedName>
        <fullName evidence="1">Uncharacterized protein</fullName>
    </submittedName>
</protein>
<organism evidence="1">
    <name type="scientific">Rhizophagus irregularis (strain DAOM 181602 / DAOM 197198 / MUCL 43194)</name>
    <name type="common">Arbuscular mycorrhizal fungus</name>
    <name type="synonym">Glomus intraradices</name>
    <dbReference type="NCBI Taxonomy" id="747089"/>
    <lineage>
        <taxon>Eukaryota</taxon>
        <taxon>Fungi</taxon>
        <taxon>Fungi incertae sedis</taxon>
        <taxon>Mucoromycota</taxon>
        <taxon>Glomeromycotina</taxon>
        <taxon>Glomeromycetes</taxon>
        <taxon>Glomerales</taxon>
        <taxon>Glomeraceae</taxon>
        <taxon>Rhizophagus</taxon>
    </lineage>
</organism>
<sequence length="66" mass="7796">MTSIREDIVFAAINRAYALTDYNIQDTIDKRFEFRQQTILADKSLTKDEKSYAEQKEFVKIVMMNV</sequence>
<dbReference type="AlphaFoldDB" id="U9U130"/>
<accession>U9U130</accession>